<evidence type="ECO:0000256" key="1">
    <source>
        <dbReference type="SAM" id="SignalP"/>
    </source>
</evidence>
<gene>
    <name evidence="2" type="ORF">MENT_LOCUS18711</name>
</gene>
<evidence type="ECO:0000313" key="3">
    <source>
        <dbReference type="Proteomes" id="UP000580250"/>
    </source>
</evidence>
<sequence>MSCHFLTVCFSTKNLLIITFFLFICCSSVNCRSLTNGNKNLYLLGGKLHLKLTEKIEDFDISNNLIEEEEKEVKEESVCPKIKYLNATIIRSISKTTEEPVYLHPNTKFQVKFCEHSADEMPIEKSKCKECAVGANCVNTYRWVNALVRHHSSSKIHSNNVGYKPDLVLLPFDCLCVIGWKEKFGVKKEAIIFE</sequence>
<accession>A0A6V7UZA2</accession>
<keyword evidence="1" id="KW-0732">Signal</keyword>
<evidence type="ECO:0000313" key="2">
    <source>
        <dbReference type="EMBL" id="CAD2167425.1"/>
    </source>
</evidence>
<feature type="signal peptide" evidence="1">
    <location>
        <begin position="1"/>
        <end position="31"/>
    </location>
</feature>
<protein>
    <submittedName>
        <fullName evidence="2">Uncharacterized protein</fullName>
    </submittedName>
</protein>
<dbReference type="OrthoDB" id="5825340at2759"/>
<organism evidence="2 3">
    <name type="scientific">Meloidogyne enterolobii</name>
    <name type="common">Root-knot nematode worm</name>
    <name type="synonym">Meloidogyne mayaguensis</name>
    <dbReference type="NCBI Taxonomy" id="390850"/>
    <lineage>
        <taxon>Eukaryota</taxon>
        <taxon>Metazoa</taxon>
        <taxon>Ecdysozoa</taxon>
        <taxon>Nematoda</taxon>
        <taxon>Chromadorea</taxon>
        <taxon>Rhabditida</taxon>
        <taxon>Tylenchina</taxon>
        <taxon>Tylenchomorpha</taxon>
        <taxon>Tylenchoidea</taxon>
        <taxon>Meloidogynidae</taxon>
        <taxon>Meloidogyninae</taxon>
        <taxon>Meloidogyne</taxon>
    </lineage>
</organism>
<reference evidence="2 3" key="1">
    <citation type="submission" date="2020-08" db="EMBL/GenBank/DDBJ databases">
        <authorList>
            <person name="Koutsovoulos G."/>
            <person name="Danchin GJ E."/>
        </authorList>
    </citation>
    <scope>NUCLEOTIDE SEQUENCE [LARGE SCALE GENOMIC DNA]</scope>
</reference>
<feature type="chain" id="PRO_5027831659" evidence="1">
    <location>
        <begin position="32"/>
        <end position="194"/>
    </location>
</feature>
<dbReference type="Proteomes" id="UP000580250">
    <property type="component" value="Unassembled WGS sequence"/>
</dbReference>
<dbReference type="EMBL" id="CAJEWN010000127">
    <property type="protein sequence ID" value="CAD2167425.1"/>
    <property type="molecule type" value="Genomic_DNA"/>
</dbReference>
<name>A0A6V7UZA2_MELEN</name>
<proteinExistence type="predicted"/>
<dbReference type="AlphaFoldDB" id="A0A6V7UZA2"/>
<comment type="caution">
    <text evidence="2">The sequence shown here is derived from an EMBL/GenBank/DDBJ whole genome shotgun (WGS) entry which is preliminary data.</text>
</comment>